<sequence length="228" mass="26912">MIVKKRYGRETGREYALRVLKENIVMLELEPGSRISENELAAEIGVSRTPIREALIELSKSKIVKIYPQKGSYVSLIDWEMVEEALFMRLTLEKAVVQLACQGISEEKMQELEKNVKLQKFYIDNNEPGELLELDNQFHKELFAITNKIHIYRLMSVMMLHFDRLRTLRTKAVDQQYVIGDHIKILEAIQNKDPFEGERAMERHLTRYVIDEKIVMEKYPQYFETLEE</sequence>
<evidence type="ECO:0000256" key="2">
    <source>
        <dbReference type="ARBA" id="ARBA00023125"/>
    </source>
</evidence>
<evidence type="ECO:0000259" key="4">
    <source>
        <dbReference type="PROSITE" id="PS50949"/>
    </source>
</evidence>
<dbReference type="InterPro" id="IPR036388">
    <property type="entry name" value="WH-like_DNA-bd_sf"/>
</dbReference>
<dbReference type="PANTHER" id="PTHR43537">
    <property type="entry name" value="TRANSCRIPTIONAL REGULATOR, GNTR FAMILY"/>
    <property type="match status" value="1"/>
</dbReference>
<reference evidence="5 6" key="1">
    <citation type="journal article" date="2017" name="Genome Med.">
        <title>A novel Ruminococcus gnavus clade enriched in inflammatory bowel disease patients.</title>
        <authorList>
            <person name="Hall A.B."/>
            <person name="Yassour M."/>
            <person name="Sauk J."/>
            <person name="Garner A."/>
            <person name="Jiang X."/>
            <person name="Arthur T."/>
            <person name="Lagoudas G.K."/>
            <person name="Vatanen T."/>
            <person name="Fornelos N."/>
            <person name="Wilson R."/>
            <person name="Bertha M."/>
            <person name="Cohen M."/>
            <person name="Garber J."/>
            <person name="Khalili H."/>
            <person name="Gevers D."/>
            <person name="Ananthakrishnan A.N."/>
            <person name="Kugathasan S."/>
            <person name="Lander E.S."/>
            <person name="Blainey P."/>
            <person name="Vlamakis H."/>
            <person name="Xavier R.J."/>
            <person name="Huttenhower C."/>
        </authorList>
    </citation>
    <scope>NUCLEOTIDE SEQUENCE [LARGE SCALE GENOMIC DNA]</scope>
    <source>
        <strain evidence="5 6">RJX1124</strain>
    </source>
</reference>
<dbReference type="PROSITE" id="PS50949">
    <property type="entry name" value="HTH_GNTR"/>
    <property type="match status" value="1"/>
</dbReference>
<gene>
    <name evidence="5" type="ORF">CDL26_07250</name>
</gene>
<dbReference type="SMART" id="SM00345">
    <property type="entry name" value="HTH_GNTR"/>
    <property type="match status" value="1"/>
</dbReference>
<dbReference type="Proteomes" id="UP000234891">
    <property type="component" value="Unassembled WGS sequence"/>
</dbReference>
<dbReference type="Gene3D" id="1.20.120.530">
    <property type="entry name" value="GntR ligand-binding domain-like"/>
    <property type="match status" value="1"/>
</dbReference>
<organism evidence="5 6">
    <name type="scientific">Mediterraneibacter gnavus</name>
    <name type="common">Ruminococcus gnavus</name>
    <dbReference type="NCBI Taxonomy" id="33038"/>
    <lineage>
        <taxon>Bacteria</taxon>
        <taxon>Bacillati</taxon>
        <taxon>Bacillota</taxon>
        <taxon>Clostridia</taxon>
        <taxon>Lachnospirales</taxon>
        <taxon>Lachnospiraceae</taxon>
        <taxon>Mediterraneibacter</taxon>
    </lineage>
</organism>
<proteinExistence type="predicted"/>
<keyword evidence="2" id="KW-0238">DNA-binding</keyword>
<dbReference type="CDD" id="cd07377">
    <property type="entry name" value="WHTH_GntR"/>
    <property type="match status" value="1"/>
</dbReference>
<keyword evidence="1" id="KW-0805">Transcription regulation</keyword>
<evidence type="ECO:0000313" key="6">
    <source>
        <dbReference type="Proteomes" id="UP000234891"/>
    </source>
</evidence>
<evidence type="ECO:0000313" key="5">
    <source>
        <dbReference type="EMBL" id="PLT72834.1"/>
    </source>
</evidence>
<evidence type="ECO:0000256" key="1">
    <source>
        <dbReference type="ARBA" id="ARBA00023015"/>
    </source>
</evidence>
<dbReference type="InterPro" id="IPR036390">
    <property type="entry name" value="WH_DNA-bd_sf"/>
</dbReference>
<dbReference type="GO" id="GO:0003677">
    <property type="term" value="F:DNA binding"/>
    <property type="evidence" value="ECO:0007669"/>
    <property type="project" value="UniProtKB-KW"/>
</dbReference>
<feature type="domain" description="HTH gntR-type" evidence="4">
    <location>
        <begin position="10"/>
        <end position="77"/>
    </location>
</feature>
<protein>
    <submittedName>
        <fullName evidence="5">GntR family transcriptional regulator</fullName>
    </submittedName>
</protein>
<name>A0A2N5PCF4_MEDGN</name>
<dbReference type="InterPro" id="IPR000524">
    <property type="entry name" value="Tscrpt_reg_HTH_GntR"/>
</dbReference>
<dbReference type="PRINTS" id="PR00035">
    <property type="entry name" value="HTHGNTR"/>
</dbReference>
<dbReference type="Pfam" id="PF00392">
    <property type="entry name" value="GntR"/>
    <property type="match status" value="1"/>
</dbReference>
<dbReference type="AlphaFoldDB" id="A0A2N5PCF4"/>
<dbReference type="SMART" id="SM00895">
    <property type="entry name" value="FCD"/>
    <property type="match status" value="1"/>
</dbReference>
<dbReference type="PANTHER" id="PTHR43537:SF24">
    <property type="entry name" value="GLUCONATE OPERON TRANSCRIPTIONAL REPRESSOR"/>
    <property type="match status" value="1"/>
</dbReference>
<keyword evidence="3" id="KW-0804">Transcription</keyword>
<dbReference type="Pfam" id="PF07729">
    <property type="entry name" value="FCD"/>
    <property type="match status" value="1"/>
</dbReference>
<dbReference type="SUPFAM" id="SSF48008">
    <property type="entry name" value="GntR ligand-binding domain-like"/>
    <property type="match status" value="1"/>
</dbReference>
<comment type="caution">
    <text evidence="5">The sequence shown here is derived from an EMBL/GenBank/DDBJ whole genome shotgun (WGS) entry which is preliminary data.</text>
</comment>
<dbReference type="RefSeq" id="WP_101870561.1">
    <property type="nucleotide sequence ID" value="NZ_NIHS01000010.1"/>
</dbReference>
<dbReference type="InterPro" id="IPR008920">
    <property type="entry name" value="TF_FadR/GntR_C"/>
</dbReference>
<dbReference type="SUPFAM" id="SSF46785">
    <property type="entry name" value="Winged helix' DNA-binding domain"/>
    <property type="match status" value="1"/>
</dbReference>
<dbReference type="EMBL" id="NIHS01000010">
    <property type="protein sequence ID" value="PLT72834.1"/>
    <property type="molecule type" value="Genomic_DNA"/>
</dbReference>
<dbReference type="InterPro" id="IPR011711">
    <property type="entry name" value="GntR_C"/>
</dbReference>
<accession>A0A2N5PCF4</accession>
<evidence type="ECO:0000256" key="3">
    <source>
        <dbReference type="ARBA" id="ARBA00023163"/>
    </source>
</evidence>
<dbReference type="GO" id="GO:0003700">
    <property type="term" value="F:DNA-binding transcription factor activity"/>
    <property type="evidence" value="ECO:0007669"/>
    <property type="project" value="InterPro"/>
</dbReference>
<dbReference type="Gene3D" id="1.10.10.10">
    <property type="entry name" value="Winged helix-like DNA-binding domain superfamily/Winged helix DNA-binding domain"/>
    <property type="match status" value="1"/>
</dbReference>